<comment type="caution">
    <text evidence="1">The sequence shown here is derived from an EMBL/GenBank/DDBJ whole genome shotgun (WGS) entry which is preliminary data.</text>
</comment>
<organism evidence="1 2">
    <name type="scientific">Hypoxylon rubiginosum</name>
    <dbReference type="NCBI Taxonomy" id="110542"/>
    <lineage>
        <taxon>Eukaryota</taxon>
        <taxon>Fungi</taxon>
        <taxon>Dikarya</taxon>
        <taxon>Ascomycota</taxon>
        <taxon>Pezizomycotina</taxon>
        <taxon>Sordariomycetes</taxon>
        <taxon>Xylariomycetidae</taxon>
        <taxon>Xylariales</taxon>
        <taxon>Hypoxylaceae</taxon>
        <taxon>Hypoxylon</taxon>
    </lineage>
</organism>
<name>A0ACB9Z7U1_9PEZI</name>
<gene>
    <name evidence="1" type="ORF">F4820DRAFT_207513</name>
</gene>
<evidence type="ECO:0000313" key="1">
    <source>
        <dbReference type="EMBL" id="KAI4867313.1"/>
    </source>
</evidence>
<dbReference type="Proteomes" id="UP001497700">
    <property type="component" value="Unassembled WGS sequence"/>
</dbReference>
<keyword evidence="2" id="KW-1185">Reference proteome</keyword>
<evidence type="ECO:0000313" key="2">
    <source>
        <dbReference type="Proteomes" id="UP001497700"/>
    </source>
</evidence>
<dbReference type="EMBL" id="MU393448">
    <property type="protein sequence ID" value="KAI4867313.1"/>
    <property type="molecule type" value="Genomic_DNA"/>
</dbReference>
<sequence>MNKQGSPGPSSPGLVTQFSSPNAAILAPLGFVWTSGSQLISPRRTPGLQRLPYEIMAYIVKYLDIDEIFDLSLCCHHFQYLVREESFCKAIITAKASYTVEAKEAERTGKFSRALRRVAKRHQALSQASPYVLGIVGLADSYEYIHGILCYIVESRPRRWLRILDLHGSAGCELVIDIPTLIREAVPRSAKSRKYKFRILYHANGITSCLFSFALPDTENWLLIFKAEEQRIVTKVQLESTAKIFVRNNKDYLYYGTHSEEGADGFRKWVLTGFRIDDSFWFPQKIHLTNLVGYDIGSTVCFEIIDDYFYGLSNQTDFEIRETNWTSYYHCFRFRLDEPDLKKTQVMDRNKSWRRQHAEGPIDDRWGFLKLERDQSSGRLHIIESRKEWLTGQSGNRRTYYSTKVIFDPELDMSEEVGSDTEPSTADGSTNASISTTATTTTTITTNAIGRLAFNPIGHLDRPAIIVPRFRALENVHQGDDSSMLKLFTRSQTHQRAYELCCSTFWDLVDDPPSTSSSSRRLRIRTGYRKNSPVSFSRCTTELSYEPKLEEENRQQYQPNKIYFWPPEQDPLNRNPFLDKIYEILNPPGYLGTVDARSDERSLVYATGEDANGLKVLVYVSFDPAARLAGMLREDYILGERAAGDGHSPEARAGDITQHFGDCIAEGKGKEKVIGSHSRQALPFYVSDTPSSMHTIMPPPEGSRPWAWSEKAMYQDLTGKKFTFAR</sequence>
<proteinExistence type="predicted"/>
<reference evidence="1 2" key="1">
    <citation type="journal article" date="2022" name="New Phytol.">
        <title>Ecological generalism drives hyperdiversity of secondary metabolite gene clusters in xylarialean endophytes.</title>
        <authorList>
            <person name="Franco M.E.E."/>
            <person name="Wisecaver J.H."/>
            <person name="Arnold A.E."/>
            <person name="Ju Y.M."/>
            <person name="Slot J.C."/>
            <person name="Ahrendt S."/>
            <person name="Moore L.P."/>
            <person name="Eastman K.E."/>
            <person name="Scott K."/>
            <person name="Konkel Z."/>
            <person name="Mondo S.J."/>
            <person name="Kuo A."/>
            <person name="Hayes R.D."/>
            <person name="Haridas S."/>
            <person name="Andreopoulos B."/>
            <person name="Riley R."/>
            <person name="LaButti K."/>
            <person name="Pangilinan J."/>
            <person name="Lipzen A."/>
            <person name="Amirebrahimi M."/>
            <person name="Yan J."/>
            <person name="Adam C."/>
            <person name="Keymanesh K."/>
            <person name="Ng V."/>
            <person name="Louie K."/>
            <person name="Northen T."/>
            <person name="Drula E."/>
            <person name="Henrissat B."/>
            <person name="Hsieh H.M."/>
            <person name="Youens-Clark K."/>
            <person name="Lutzoni F."/>
            <person name="Miadlikowska J."/>
            <person name="Eastwood D.C."/>
            <person name="Hamelin R.C."/>
            <person name="Grigoriev I.V."/>
            <person name="U'Ren J.M."/>
        </authorList>
    </citation>
    <scope>NUCLEOTIDE SEQUENCE [LARGE SCALE GENOMIC DNA]</scope>
    <source>
        <strain evidence="1 2">CBS 119005</strain>
    </source>
</reference>
<protein>
    <submittedName>
        <fullName evidence="1">Uncharacterized protein</fullName>
    </submittedName>
</protein>
<accession>A0ACB9Z7U1</accession>